<comment type="caution">
    <text evidence="1">The sequence shown here is derived from an EMBL/GenBank/DDBJ whole genome shotgun (WGS) entry which is preliminary data.</text>
</comment>
<organism evidence="1 2">
    <name type="scientific">Alkalimonas delamerensis</name>
    <dbReference type="NCBI Taxonomy" id="265981"/>
    <lineage>
        <taxon>Bacteria</taxon>
        <taxon>Pseudomonadati</taxon>
        <taxon>Pseudomonadota</taxon>
        <taxon>Gammaproteobacteria</taxon>
        <taxon>Alkalimonas</taxon>
    </lineage>
</organism>
<name>A0ABT9GNJ6_9GAMM</name>
<dbReference type="Proteomes" id="UP001236258">
    <property type="component" value="Unassembled WGS sequence"/>
</dbReference>
<evidence type="ECO:0000313" key="1">
    <source>
        <dbReference type="EMBL" id="MDP4528542.1"/>
    </source>
</evidence>
<protein>
    <submittedName>
        <fullName evidence="1">DUF3081 family protein</fullName>
    </submittedName>
</protein>
<evidence type="ECO:0000313" key="2">
    <source>
        <dbReference type="Proteomes" id="UP001236258"/>
    </source>
</evidence>
<accession>A0ABT9GNJ6</accession>
<dbReference type="Pfam" id="PF11280">
    <property type="entry name" value="DUF3081"/>
    <property type="match status" value="1"/>
</dbReference>
<dbReference type="EMBL" id="JAUZVY010000002">
    <property type="protein sequence ID" value="MDP4528542.1"/>
    <property type="molecule type" value="Genomic_DNA"/>
</dbReference>
<proteinExistence type="predicted"/>
<dbReference type="InterPro" id="IPR021432">
    <property type="entry name" value="DUF3081"/>
</dbReference>
<keyword evidence="2" id="KW-1185">Reference proteome</keyword>
<sequence length="90" mass="10450">MEHKLTSKFLMDVYAKIEKHGKATTTEWGEGYLLDGVQVCAGFDGYDLFFDNSRVQLTLGFHNTWHSNADSEKLLDEFIQQLEKIQKNYD</sequence>
<reference evidence="1 2" key="1">
    <citation type="submission" date="2023-08" db="EMBL/GenBank/DDBJ databases">
        <authorList>
            <person name="Joshi A."/>
            <person name="Thite S."/>
        </authorList>
    </citation>
    <scope>NUCLEOTIDE SEQUENCE [LARGE SCALE GENOMIC DNA]</scope>
    <source>
        <strain evidence="1 2">1E1</strain>
    </source>
</reference>
<dbReference type="RefSeq" id="WP_305944674.1">
    <property type="nucleotide sequence ID" value="NZ_JAUZVY010000002.1"/>
</dbReference>
<gene>
    <name evidence="1" type="ORF">Q3O59_05795</name>
</gene>